<feature type="region of interest" description="Disordered" evidence="1">
    <location>
        <begin position="1"/>
        <end position="49"/>
    </location>
</feature>
<accession>A0A1S7LGN3</accession>
<proteinExistence type="predicted"/>
<reference evidence="2" key="1">
    <citation type="submission" date="2015-04" db="EMBL/GenBank/DDBJ databases">
        <authorList>
            <person name="Syromyatnikov M.Y."/>
            <person name="Popov V.N."/>
        </authorList>
    </citation>
    <scope>NUCLEOTIDE SEQUENCE</scope>
    <source>
        <strain evidence="2">MO-1</strain>
    </source>
</reference>
<sequence length="91" mass="9600">MKQIAGPEASVADVGRPLPRGRGLKPHVKGKWAQGKESPPPTGAWIETPSGDRVIPELLVSPPPTGAWIETPSIWRGRTAPRVAPSHGGVD</sequence>
<gene>
    <name evidence="2" type="ORF">MAGMO_1041</name>
</gene>
<dbReference type="EMBL" id="LO017727">
    <property type="protein sequence ID" value="CRH05237.1"/>
    <property type="molecule type" value="Genomic_DNA"/>
</dbReference>
<evidence type="ECO:0000313" key="2">
    <source>
        <dbReference type="EMBL" id="CRH05237.1"/>
    </source>
</evidence>
<dbReference type="AlphaFoldDB" id="A0A1S7LGN3"/>
<name>A0A1S7LGN3_MAGMO</name>
<protein>
    <submittedName>
        <fullName evidence="2">Uncharacterized protein</fullName>
    </submittedName>
</protein>
<organism evidence="2">
    <name type="scientific">Magnetococcus massalia (strain MO-1)</name>
    <dbReference type="NCBI Taxonomy" id="451514"/>
    <lineage>
        <taxon>Bacteria</taxon>
        <taxon>Pseudomonadati</taxon>
        <taxon>Pseudomonadota</taxon>
        <taxon>Magnetococcia</taxon>
        <taxon>Magnetococcales</taxon>
        <taxon>Magnetococcaceae</taxon>
        <taxon>Magnetococcus</taxon>
    </lineage>
</organism>
<evidence type="ECO:0000256" key="1">
    <source>
        <dbReference type="SAM" id="MobiDB-lite"/>
    </source>
</evidence>